<dbReference type="OrthoDB" id="8400336at2"/>
<proteinExistence type="predicted"/>
<dbReference type="eggNOG" id="COG3905">
    <property type="taxonomic scope" value="Bacteria"/>
</dbReference>
<dbReference type="NCBIfam" id="NF041551">
    <property type="entry name" value="YlcI_YnfO_N"/>
    <property type="match status" value="1"/>
</dbReference>
<reference evidence="2" key="1">
    <citation type="submission" date="2005-08" db="EMBL/GenBank/DDBJ databases">
        <title>Complete sequence of Pelodictyon luteolum DSM 273.</title>
        <authorList>
            <consortium name="US DOE Joint Genome Institute"/>
            <person name="Copeland A."/>
            <person name="Lucas S."/>
            <person name="Lapidus A."/>
            <person name="Barry K."/>
            <person name="Detter J.C."/>
            <person name="Glavina T."/>
            <person name="Hammon N."/>
            <person name="Israni S."/>
            <person name="Pitluck S."/>
            <person name="Bryant D."/>
            <person name="Schmutz J."/>
            <person name="Larimer F."/>
            <person name="Land M."/>
            <person name="Kyrpides N."/>
            <person name="Ivanova N."/>
            <person name="Richardson P."/>
        </authorList>
    </citation>
    <scope>NUCLEOTIDE SEQUENCE [LARGE SCALE GENOMIC DNA]</scope>
    <source>
        <strain evidence="2">DSM 273 / BCRC 81028 / 2530</strain>
    </source>
</reference>
<name>Q3B3Z3_CHLL3</name>
<dbReference type="Proteomes" id="UP000002709">
    <property type="component" value="Chromosome"/>
</dbReference>
<sequence length="91" mass="10125">MKKSASLPSIRINPELRTAAEGVLREGETLSGFILDSLCTNIERRKLQTSFLEKGLKALDESEATGEYYDADDVLAELKQMLVESKTGKKF</sequence>
<gene>
    <name evidence="1" type="ordered locus">Plut_1076</name>
</gene>
<evidence type="ECO:0000313" key="1">
    <source>
        <dbReference type="EMBL" id="ABB23938.1"/>
    </source>
</evidence>
<dbReference type="KEGG" id="plt:Plut_1076"/>
<dbReference type="STRING" id="319225.Plut_1076"/>
<protein>
    <recommendedName>
        <fullName evidence="3">Prevent-host-death protein</fullName>
    </recommendedName>
</protein>
<dbReference type="RefSeq" id="WP_011357810.1">
    <property type="nucleotide sequence ID" value="NC_007512.1"/>
</dbReference>
<keyword evidence="2" id="KW-1185">Reference proteome</keyword>
<dbReference type="EMBL" id="CP000096">
    <property type="protein sequence ID" value="ABB23938.1"/>
    <property type="molecule type" value="Genomic_DNA"/>
</dbReference>
<evidence type="ECO:0008006" key="3">
    <source>
        <dbReference type="Google" id="ProtNLM"/>
    </source>
</evidence>
<accession>Q3B3Z3</accession>
<organism evidence="1 2">
    <name type="scientific">Chlorobium luteolum (strain DSM 273 / BCRC 81028 / 2530)</name>
    <name type="common">Pelodictyon luteolum</name>
    <dbReference type="NCBI Taxonomy" id="319225"/>
    <lineage>
        <taxon>Bacteria</taxon>
        <taxon>Pseudomonadati</taxon>
        <taxon>Chlorobiota</taxon>
        <taxon>Chlorobiia</taxon>
        <taxon>Chlorobiales</taxon>
        <taxon>Chlorobiaceae</taxon>
        <taxon>Chlorobium/Pelodictyon group</taxon>
        <taxon>Pelodictyon</taxon>
    </lineage>
</organism>
<dbReference type="AlphaFoldDB" id="Q3B3Z3"/>
<evidence type="ECO:0000313" key="2">
    <source>
        <dbReference type="Proteomes" id="UP000002709"/>
    </source>
</evidence>
<dbReference type="HOGENOM" id="CLU_173852_0_0_10"/>